<dbReference type="Proteomes" id="UP001152320">
    <property type="component" value="Chromosome 7"/>
</dbReference>
<dbReference type="OrthoDB" id="273070at2759"/>
<sequence length="146" mass="16975">MSDHNVVIGIFNTALQYVRKPQRTVFLYNKANWKDISIAVKQLSIDSFIQSRIEGILNQLVPQKTSKSRFHLPWITRDVKTLMNRRDKLYIRAVRSKSPNDWLKFKSARTTAKQAIRNSHRSYVSEIIGEGLKDNPKVFWSDQGSP</sequence>
<gene>
    <name evidence="1" type="ORF">HOLleu_15617</name>
</gene>
<protein>
    <submittedName>
        <fullName evidence="1">Uncharacterized protein</fullName>
    </submittedName>
</protein>
<keyword evidence="2" id="KW-1185">Reference proteome</keyword>
<dbReference type="EMBL" id="JAIZAY010000007">
    <property type="protein sequence ID" value="KAJ8038249.1"/>
    <property type="molecule type" value="Genomic_DNA"/>
</dbReference>
<organism evidence="1 2">
    <name type="scientific">Holothuria leucospilota</name>
    <name type="common">Black long sea cucumber</name>
    <name type="synonym">Mertensiothuria leucospilota</name>
    <dbReference type="NCBI Taxonomy" id="206669"/>
    <lineage>
        <taxon>Eukaryota</taxon>
        <taxon>Metazoa</taxon>
        <taxon>Echinodermata</taxon>
        <taxon>Eleutherozoa</taxon>
        <taxon>Echinozoa</taxon>
        <taxon>Holothuroidea</taxon>
        <taxon>Aspidochirotacea</taxon>
        <taxon>Aspidochirotida</taxon>
        <taxon>Holothuriidae</taxon>
        <taxon>Holothuria</taxon>
    </lineage>
</organism>
<reference evidence="1" key="1">
    <citation type="submission" date="2021-10" db="EMBL/GenBank/DDBJ databases">
        <title>Tropical sea cucumber genome reveals ecological adaptation and Cuvierian tubules defense mechanism.</title>
        <authorList>
            <person name="Chen T."/>
        </authorList>
    </citation>
    <scope>NUCLEOTIDE SEQUENCE</scope>
    <source>
        <strain evidence="1">Nanhai2018</strain>
        <tissue evidence="1">Muscle</tissue>
    </source>
</reference>
<name>A0A9Q1H9R6_HOLLE</name>
<proteinExistence type="predicted"/>
<comment type="caution">
    <text evidence="1">The sequence shown here is derived from an EMBL/GenBank/DDBJ whole genome shotgun (WGS) entry which is preliminary data.</text>
</comment>
<accession>A0A9Q1H9R6</accession>
<dbReference type="AlphaFoldDB" id="A0A9Q1H9R6"/>
<evidence type="ECO:0000313" key="2">
    <source>
        <dbReference type="Proteomes" id="UP001152320"/>
    </source>
</evidence>
<evidence type="ECO:0000313" key="1">
    <source>
        <dbReference type="EMBL" id="KAJ8038249.1"/>
    </source>
</evidence>